<sequence length="102" mass="11508">MHSHNYRIPDPFRDLVVILRGVGSSALDISMNIAQVAKEVHIASRSTKVGVLGNMFGYDNLRLHPMIESIHRDGFMIFNDGSVVFCRCYSALHRIQVSFPFS</sequence>
<dbReference type="InParanoid" id="F6GYB2"/>
<dbReference type="GO" id="GO:0050661">
    <property type="term" value="F:NADP binding"/>
    <property type="evidence" value="ECO:0007669"/>
    <property type="project" value="InterPro"/>
</dbReference>
<dbReference type="InterPro" id="IPR020946">
    <property type="entry name" value="Flavin_mOase-like"/>
</dbReference>
<evidence type="ECO:0000313" key="6">
    <source>
        <dbReference type="EMBL" id="CCB44948.1"/>
    </source>
</evidence>
<evidence type="ECO:0000256" key="2">
    <source>
        <dbReference type="ARBA" id="ARBA00022630"/>
    </source>
</evidence>
<keyword evidence="3 5" id="KW-0274">FAD</keyword>
<dbReference type="AlphaFoldDB" id="F6GYB2"/>
<comment type="similarity">
    <text evidence="1 5">Belongs to the FMO family.</text>
</comment>
<dbReference type="InterPro" id="IPR036188">
    <property type="entry name" value="FAD/NAD-bd_sf"/>
</dbReference>
<accession>F6GYB2</accession>
<keyword evidence="2 5" id="KW-0285">Flavoprotein</keyword>
<name>F6GYB2_VITVI</name>
<dbReference type="Gene3D" id="3.50.50.60">
    <property type="entry name" value="FAD/NAD(P)-binding domain"/>
    <property type="match status" value="1"/>
</dbReference>
<dbReference type="GO" id="GO:0050660">
    <property type="term" value="F:flavin adenine dinucleotide binding"/>
    <property type="evidence" value="ECO:0007669"/>
    <property type="project" value="InterPro"/>
</dbReference>
<evidence type="ECO:0000256" key="3">
    <source>
        <dbReference type="ARBA" id="ARBA00022827"/>
    </source>
</evidence>
<evidence type="ECO:0000256" key="1">
    <source>
        <dbReference type="ARBA" id="ARBA00009183"/>
    </source>
</evidence>
<keyword evidence="7" id="KW-1185">Reference proteome</keyword>
<evidence type="ECO:0000256" key="5">
    <source>
        <dbReference type="RuleBase" id="RU361177"/>
    </source>
</evidence>
<dbReference type="Pfam" id="PF00743">
    <property type="entry name" value="FMO-like"/>
    <property type="match status" value="1"/>
</dbReference>
<dbReference type="STRING" id="29760.F6GYB2"/>
<dbReference type="SUPFAM" id="SSF51905">
    <property type="entry name" value="FAD/NAD(P)-binding domain"/>
    <property type="match status" value="1"/>
</dbReference>
<dbReference type="EC" id="1.-.-.-" evidence="5"/>
<proteinExistence type="inferred from homology"/>
<evidence type="ECO:0000256" key="4">
    <source>
        <dbReference type="ARBA" id="ARBA00023002"/>
    </source>
</evidence>
<dbReference type="GO" id="GO:0004499">
    <property type="term" value="F:N,N-dimethylaniline monooxygenase activity"/>
    <property type="evidence" value="ECO:0007669"/>
    <property type="project" value="InterPro"/>
</dbReference>
<organism evidence="6 7">
    <name type="scientific">Vitis vinifera</name>
    <name type="common">Grape</name>
    <dbReference type="NCBI Taxonomy" id="29760"/>
    <lineage>
        <taxon>Eukaryota</taxon>
        <taxon>Viridiplantae</taxon>
        <taxon>Streptophyta</taxon>
        <taxon>Embryophyta</taxon>
        <taxon>Tracheophyta</taxon>
        <taxon>Spermatophyta</taxon>
        <taxon>Magnoliopsida</taxon>
        <taxon>eudicotyledons</taxon>
        <taxon>Gunneridae</taxon>
        <taxon>Pentapetalae</taxon>
        <taxon>rosids</taxon>
        <taxon>Vitales</taxon>
        <taxon>Vitaceae</taxon>
        <taxon>Viteae</taxon>
        <taxon>Vitis</taxon>
    </lineage>
</organism>
<dbReference type="PaxDb" id="29760-VIT_18s0075g00690.t01"/>
<dbReference type="Proteomes" id="UP000009183">
    <property type="component" value="Chromosome 18"/>
</dbReference>
<evidence type="ECO:0000313" key="7">
    <source>
        <dbReference type="Proteomes" id="UP000009183"/>
    </source>
</evidence>
<dbReference type="InterPro" id="IPR050346">
    <property type="entry name" value="FMO-like"/>
</dbReference>
<dbReference type="HOGENOM" id="CLU_2282618_0_0_1"/>
<gene>
    <name evidence="6" type="ordered locus">VIT_18s0075g00690</name>
</gene>
<keyword evidence="4 5" id="KW-0560">Oxidoreductase</keyword>
<dbReference type="eggNOG" id="KOG1399">
    <property type="taxonomic scope" value="Eukaryota"/>
</dbReference>
<dbReference type="EMBL" id="FN594970">
    <property type="protein sequence ID" value="CCB44948.1"/>
    <property type="molecule type" value="Genomic_DNA"/>
</dbReference>
<dbReference type="PANTHER" id="PTHR23023">
    <property type="entry name" value="DIMETHYLANILINE MONOOXYGENASE"/>
    <property type="match status" value="1"/>
</dbReference>
<protein>
    <recommendedName>
        <fullName evidence="5">Flavin-containing monooxygenase</fullName>
        <ecNumber evidence="5">1.-.-.-</ecNumber>
    </recommendedName>
</protein>
<reference evidence="7" key="1">
    <citation type="journal article" date="2007" name="Nature">
        <title>The grapevine genome sequence suggests ancestral hexaploidization in major angiosperm phyla.</title>
        <authorList>
            <consortium name="The French-Italian Public Consortium for Grapevine Genome Characterization."/>
            <person name="Jaillon O."/>
            <person name="Aury J.-M."/>
            <person name="Noel B."/>
            <person name="Policriti A."/>
            <person name="Clepet C."/>
            <person name="Casagrande A."/>
            <person name="Choisne N."/>
            <person name="Aubourg S."/>
            <person name="Vitulo N."/>
            <person name="Jubin C."/>
            <person name="Vezzi A."/>
            <person name="Legeai F."/>
            <person name="Hugueney P."/>
            <person name="Dasilva C."/>
            <person name="Horner D."/>
            <person name="Mica E."/>
            <person name="Jublot D."/>
            <person name="Poulain J."/>
            <person name="Bruyere C."/>
            <person name="Billault A."/>
            <person name="Segurens B."/>
            <person name="Gouyvenoux M."/>
            <person name="Ugarte E."/>
            <person name="Cattonaro F."/>
            <person name="Anthouard V."/>
            <person name="Vico V."/>
            <person name="Del Fabbro C."/>
            <person name="Alaux M."/>
            <person name="Di Gaspero G."/>
            <person name="Dumas V."/>
            <person name="Felice N."/>
            <person name="Paillard S."/>
            <person name="Juman I."/>
            <person name="Moroldo M."/>
            <person name="Scalabrin S."/>
            <person name="Canaguier A."/>
            <person name="Le Clainche I."/>
            <person name="Malacrida G."/>
            <person name="Durand E."/>
            <person name="Pesole G."/>
            <person name="Laucou V."/>
            <person name="Chatelet P."/>
            <person name="Merdinoglu D."/>
            <person name="Delledonne M."/>
            <person name="Pezzotti M."/>
            <person name="Lecharny A."/>
            <person name="Scarpelli C."/>
            <person name="Artiguenave F."/>
            <person name="Pe M.E."/>
            <person name="Valle G."/>
            <person name="Morgante M."/>
            <person name="Caboche M."/>
            <person name="Adam-Blondon A.-F."/>
            <person name="Weissenbach J."/>
            <person name="Quetier F."/>
            <person name="Wincker P."/>
        </authorList>
    </citation>
    <scope>NUCLEOTIDE SEQUENCE [LARGE SCALE GENOMIC DNA]</scope>
    <source>
        <strain evidence="7">cv. Pinot noir / PN40024</strain>
    </source>
</reference>
<comment type="cofactor">
    <cofactor evidence="5">
        <name>FAD</name>
        <dbReference type="ChEBI" id="CHEBI:57692"/>
    </cofactor>
</comment>
<keyword evidence="5" id="KW-0503">Monooxygenase</keyword>